<sequence>MKKFLQKLLYFLAKIILNKYQPEIIGITGSVGKTSTKEAIYAVLKDKFDIRTNIKNYNTEFGVPLTIINAKSGRKNILKWLLVYAKAFQLILFKTPYPKILILEMAADHPGDIEYLTNLAPCQVAVITAIGPTHLEFFETLENVIKEKQFLITHLAENSHAVLNADDNLVLPLKEKTKARVITHGLNNDSLLKAENIVYEKDSGGVACNISYHSENCQAHFQNVLAVSQISSLLAAVAVGKIYDLSLAEIIKSLEDFKFPKGRLQLLPGIKNTLIIDDTYNSSPKAVKAALEVLSRLECGGRRWAILGDMLELGGYSETAHEEAGEWVKEYKVDILVTVGERSKSTARVAEINGLAPERVVSFDNYFDAGKFVQNEISEGDLILIKGSQGMRMEHIVKEIMAGPEHAGELLVRQEKEWVEK</sequence>
<protein>
    <recommendedName>
        <fullName evidence="8">UDP-N-acetylmuramoyl-tripeptide--D-alanyl-D-alanine ligase</fullName>
    </recommendedName>
</protein>
<dbReference type="Pfam" id="PF02875">
    <property type="entry name" value="Mur_ligase_C"/>
    <property type="match status" value="1"/>
</dbReference>
<dbReference type="InterPro" id="IPR004101">
    <property type="entry name" value="Mur_ligase_C"/>
</dbReference>
<dbReference type="InterPro" id="IPR036565">
    <property type="entry name" value="Mur-like_cat_sf"/>
</dbReference>
<evidence type="ECO:0000256" key="3">
    <source>
        <dbReference type="ARBA" id="ARBA00022840"/>
    </source>
</evidence>
<keyword evidence="1" id="KW-0436">Ligase</keyword>
<evidence type="ECO:0000313" key="7">
    <source>
        <dbReference type="Proteomes" id="UP000231464"/>
    </source>
</evidence>
<dbReference type="GO" id="GO:0005524">
    <property type="term" value="F:ATP binding"/>
    <property type="evidence" value="ECO:0007669"/>
    <property type="project" value="UniProtKB-KW"/>
</dbReference>
<feature type="domain" description="Mur ligase C-terminal" evidence="4">
    <location>
        <begin position="262"/>
        <end position="388"/>
    </location>
</feature>
<dbReference type="SUPFAM" id="SSF53244">
    <property type="entry name" value="MurD-like peptide ligases, peptide-binding domain"/>
    <property type="match status" value="1"/>
</dbReference>
<dbReference type="AlphaFoldDB" id="A0A2M6WB23"/>
<evidence type="ECO:0000259" key="5">
    <source>
        <dbReference type="Pfam" id="PF08245"/>
    </source>
</evidence>
<dbReference type="Pfam" id="PF08245">
    <property type="entry name" value="Mur_ligase_M"/>
    <property type="match status" value="2"/>
</dbReference>
<dbReference type="PANTHER" id="PTHR43024">
    <property type="entry name" value="UDP-N-ACETYLMURAMOYL-TRIPEPTIDE--D-ALANYL-D-ALANINE LIGASE"/>
    <property type="match status" value="1"/>
</dbReference>
<gene>
    <name evidence="6" type="ORF">COU23_01000</name>
</gene>
<dbReference type="InterPro" id="IPR036615">
    <property type="entry name" value="Mur_ligase_C_dom_sf"/>
</dbReference>
<dbReference type="Proteomes" id="UP000231464">
    <property type="component" value="Unassembled WGS sequence"/>
</dbReference>
<dbReference type="PANTHER" id="PTHR43024:SF1">
    <property type="entry name" value="UDP-N-ACETYLMURAMOYL-TRIPEPTIDE--D-ALANYL-D-ALANINE LIGASE"/>
    <property type="match status" value="1"/>
</dbReference>
<evidence type="ECO:0008006" key="8">
    <source>
        <dbReference type="Google" id="ProtNLM"/>
    </source>
</evidence>
<dbReference type="Gene3D" id="3.40.1190.10">
    <property type="entry name" value="Mur-like, catalytic domain"/>
    <property type="match status" value="1"/>
</dbReference>
<accession>A0A2M6WB23</accession>
<dbReference type="Gene3D" id="3.90.190.20">
    <property type="entry name" value="Mur ligase, C-terminal domain"/>
    <property type="match status" value="1"/>
</dbReference>
<name>A0A2M6WB23_9BACT</name>
<comment type="caution">
    <text evidence="6">The sequence shown here is derived from an EMBL/GenBank/DDBJ whole genome shotgun (WGS) entry which is preliminary data.</text>
</comment>
<evidence type="ECO:0000256" key="2">
    <source>
        <dbReference type="ARBA" id="ARBA00022741"/>
    </source>
</evidence>
<dbReference type="EMBL" id="PFBP01000016">
    <property type="protein sequence ID" value="PIT89974.1"/>
    <property type="molecule type" value="Genomic_DNA"/>
</dbReference>
<feature type="domain" description="Mur ligase central" evidence="5">
    <location>
        <begin position="27"/>
        <end position="72"/>
    </location>
</feature>
<organism evidence="6 7">
    <name type="scientific">Candidatus Kuenenbacteria bacterium CG10_big_fil_rev_8_21_14_0_10_36_11</name>
    <dbReference type="NCBI Taxonomy" id="1974618"/>
    <lineage>
        <taxon>Bacteria</taxon>
        <taxon>Candidatus Kueneniibacteriota</taxon>
    </lineage>
</organism>
<feature type="domain" description="Mur ligase central" evidence="5">
    <location>
        <begin position="98"/>
        <end position="239"/>
    </location>
</feature>
<dbReference type="SUPFAM" id="SSF53623">
    <property type="entry name" value="MurD-like peptide ligases, catalytic domain"/>
    <property type="match status" value="1"/>
</dbReference>
<proteinExistence type="predicted"/>
<dbReference type="InterPro" id="IPR051046">
    <property type="entry name" value="MurCDEF_CellWall_CoF430Synth"/>
</dbReference>
<keyword evidence="2" id="KW-0547">Nucleotide-binding</keyword>
<reference evidence="7" key="1">
    <citation type="submission" date="2017-09" db="EMBL/GenBank/DDBJ databases">
        <title>Depth-based differentiation of microbial function through sediment-hosted aquifers and enrichment of novel symbionts in the deep terrestrial subsurface.</title>
        <authorList>
            <person name="Probst A.J."/>
            <person name="Ladd B."/>
            <person name="Jarett J.K."/>
            <person name="Geller-Mcgrath D.E."/>
            <person name="Sieber C.M.K."/>
            <person name="Emerson J.B."/>
            <person name="Anantharaman K."/>
            <person name="Thomas B.C."/>
            <person name="Malmstrom R."/>
            <person name="Stieglmeier M."/>
            <person name="Klingl A."/>
            <person name="Woyke T."/>
            <person name="Ryan C.M."/>
            <person name="Banfield J.F."/>
        </authorList>
    </citation>
    <scope>NUCLEOTIDE SEQUENCE [LARGE SCALE GENOMIC DNA]</scope>
</reference>
<keyword evidence="3" id="KW-0067">ATP-binding</keyword>
<evidence type="ECO:0000259" key="4">
    <source>
        <dbReference type="Pfam" id="PF02875"/>
    </source>
</evidence>
<evidence type="ECO:0000256" key="1">
    <source>
        <dbReference type="ARBA" id="ARBA00022598"/>
    </source>
</evidence>
<evidence type="ECO:0000313" key="6">
    <source>
        <dbReference type="EMBL" id="PIT89974.1"/>
    </source>
</evidence>
<dbReference type="GO" id="GO:0016881">
    <property type="term" value="F:acid-amino acid ligase activity"/>
    <property type="evidence" value="ECO:0007669"/>
    <property type="project" value="InterPro"/>
</dbReference>
<dbReference type="InterPro" id="IPR013221">
    <property type="entry name" value="Mur_ligase_cen"/>
</dbReference>